<proteinExistence type="predicted"/>
<dbReference type="PANTHER" id="PTHR22911:SF137">
    <property type="entry name" value="SOLUTE CARRIER FAMILY 35 MEMBER G2-RELATED"/>
    <property type="match status" value="1"/>
</dbReference>
<dbReference type="Pfam" id="PF03151">
    <property type="entry name" value="TPT"/>
    <property type="match status" value="1"/>
</dbReference>
<dbReference type="InterPro" id="IPR037185">
    <property type="entry name" value="EmrE-like"/>
</dbReference>
<organism evidence="3 4">
    <name type="scientific">Poseidonocella pacifica</name>
    <dbReference type="NCBI Taxonomy" id="871651"/>
    <lineage>
        <taxon>Bacteria</taxon>
        <taxon>Pseudomonadati</taxon>
        <taxon>Pseudomonadota</taxon>
        <taxon>Alphaproteobacteria</taxon>
        <taxon>Rhodobacterales</taxon>
        <taxon>Roseobacteraceae</taxon>
        <taxon>Poseidonocella</taxon>
    </lineage>
</organism>
<dbReference type="AlphaFoldDB" id="A0A1I0VAZ0"/>
<dbReference type="PANTHER" id="PTHR22911">
    <property type="entry name" value="ACYL-MALONYL CONDENSING ENZYME-RELATED"/>
    <property type="match status" value="1"/>
</dbReference>
<dbReference type="GO" id="GO:0016020">
    <property type="term" value="C:membrane"/>
    <property type="evidence" value="ECO:0007669"/>
    <property type="project" value="TreeGrafter"/>
</dbReference>
<feature type="transmembrane region" description="Helical" evidence="1">
    <location>
        <begin position="241"/>
        <end position="260"/>
    </location>
</feature>
<feature type="transmembrane region" description="Helical" evidence="1">
    <location>
        <begin position="182"/>
        <end position="204"/>
    </location>
</feature>
<keyword evidence="4" id="KW-1185">Reference proteome</keyword>
<keyword evidence="1" id="KW-1133">Transmembrane helix</keyword>
<evidence type="ECO:0000256" key="1">
    <source>
        <dbReference type="SAM" id="Phobius"/>
    </source>
</evidence>
<evidence type="ECO:0000313" key="3">
    <source>
        <dbReference type="EMBL" id="SFA73418.1"/>
    </source>
</evidence>
<dbReference type="Proteomes" id="UP000198796">
    <property type="component" value="Unassembled WGS sequence"/>
</dbReference>
<dbReference type="SUPFAM" id="SSF103481">
    <property type="entry name" value="Multidrug resistance efflux transporter EmrE"/>
    <property type="match status" value="2"/>
</dbReference>
<feature type="transmembrane region" description="Helical" evidence="1">
    <location>
        <begin position="95"/>
        <end position="116"/>
    </location>
</feature>
<feature type="transmembrane region" description="Helical" evidence="1">
    <location>
        <begin position="266"/>
        <end position="288"/>
    </location>
</feature>
<dbReference type="STRING" id="871651.SAMN05421688_0467"/>
<feature type="transmembrane region" description="Helical" evidence="1">
    <location>
        <begin position="123"/>
        <end position="141"/>
    </location>
</feature>
<dbReference type="RefSeq" id="WP_092060199.1">
    <property type="nucleotide sequence ID" value="NZ_FOJU01000001.1"/>
</dbReference>
<dbReference type="OrthoDB" id="9810239at2"/>
<sequence>MSHHPRFGLLLALFGALVLTPDTLLMRLSDMSGAQMIAWRGLSLGSVMLVLWVTTSRAHRREIGTLRQRATYQVVICQYLNAILFSLAIAVAPVAVVLVSIATAPVFAAVIGRVLYGDPAGRATWIAMTVVLAGIAIAVFGEDHGGSAFGAGTLLGALAGLSVAGVLAFNFTLLRHNSDIPLPLVIGIGSLLSGMTGLFIVGPAGMGDGHILPILLAGAVIAPLAFGTLSLASRHTHAANVSLLMLLETVLGPLVVWWGVGEAPGPWMLIGGGIVVGSLAVYMARALLVERAAAS</sequence>
<feature type="transmembrane region" description="Helical" evidence="1">
    <location>
        <begin position="37"/>
        <end position="58"/>
    </location>
</feature>
<name>A0A1I0VAZ0_9RHOB</name>
<evidence type="ECO:0000313" key="4">
    <source>
        <dbReference type="Proteomes" id="UP000198796"/>
    </source>
</evidence>
<evidence type="ECO:0000259" key="2">
    <source>
        <dbReference type="Pfam" id="PF03151"/>
    </source>
</evidence>
<keyword evidence="1" id="KW-0472">Membrane</keyword>
<feature type="transmembrane region" description="Helical" evidence="1">
    <location>
        <begin position="147"/>
        <end position="170"/>
    </location>
</feature>
<protein>
    <submittedName>
        <fullName evidence="3">Triose-phosphate Transporter family protein</fullName>
    </submittedName>
</protein>
<feature type="domain" description="Sugar phosphate transporter" evidence="2">
    <location>
        <begin position="41"/>
        <end position="142"/>
    </location>
</feature>
<reference evidence="3 4" key="1">
    <citation type="submission" date="2016-10" db="EMBL/GenBank/DDBJ databases">
        <authorList>
            <person name="de Groot N.N."/>
        </authorList>
    </citation>
    <scope>NUCLEOTIDE SEQUENCE [LARGE SCALE GENOMIC DNA]</scope>
    <source>
        <strain evidence="3 4">DSM 29316</strain>
    </source>
</reference>
<dbReference type="EMBL" id="FOJU01000001">
    <property type="protein sequence ID" value="SFA73418.1"/>
    <property type="molecule type" value="Genomic_DNA"/>
</dbReference>
<feature type="transmembrane region" description="Helical" evidence="1">
    <location>
        <begin position="70"/>
        <end position="89"/>
    </location>
</feature>
<feature type="transmembrane region" description="Helical" evidence="1">
    <location>
        <begin position="210"/>
        <end position="229"/>
    </location>
</feature>
<keyword evidence="1" id="KW-0812">Transmembrane</keyword>
<accession>A0A1I0VAZ0</accession>
<dbReference type="InterPro" id="IPR004853">
    <property type="entry name" value="Sugar_P_trans_dom"/>
</dbReference>
<gene>
    <name evidence="3" type="ORF">SAMN05421688_0467</name>
</gene>